<proteinExistence type="inferred from homology"/>
<reference evidence="7" key="2">
    <citation type="submission" date="2025-08" db="UniProtKB">
        <authorList>
            <consortium name="RefSeq"/>
        </authorList>
    </citation>
    <scope>IDENTIFICATION</scope>
</reference>
<sequence>MKQVYLTQLCKLARPPARRYHLFILVHYPFHLERPSLWLGCARPEAPRGLPTIPRAPRRSTRASAAAASALLCRRLCRGLRCASRGKKMAYQKVNADQRAPGHSQYLDSDDLQATALDLEWDMEKELEEPGFEQFQLDRAENQNLENSETADLNLDSIQPAASPKGRFQRLQEESDYVTHYTRSAPKSKPCNFCRLLKIFCTAIILFIFGILIGYYAHKKCPSNATSSGKLDLQLYQEILKTIQAEDIKKSFRNLVQLYKSEDDTEISKKIKTQWTSLGLEDVQFVNYSVLLNLPGPSPSSVTLRSSGQCFHPNGQPCSQEARKHSSQDPLYSYAAYSAKGTLEAEVIDVSYGNADDLKRIKEMKNVTNQIALLKLGKLPLLYKLSLLEKAGFGGVLLYIDPCDLPKTANLSFMVSLNPGGDPSTPGYPSVDGNFRQNRSNLTPLLVQPISASLVAKLISLREDRASSGACTPLELPSNEKRIVNMQIQTVTEFKTITNVVGYLKGLTSPDRYIIVGSHHHTAYSFNSQEWASSTAIITAFIRALMLRVKRGWRPDRTIVFCSWGGTAFGNIGSYEWGEDFKKVLQRNLVAYVSLHSPVRSNSSLYSVTSPSLQQLVAEKNNFNCSRRGQCPETNISSVQMQDDANYFINHLGVPTVRFAYEDIKALEGPSFLSEALFPKHATKIEEMDPFFNLHETITKMQRLYFIIKNYGWSYSREMLLGEVILQIADGPILPFNALDIALEVQNSLKGDQPDTPQLLAPASRLRESAELFQSDEMRPANDPEERAPVRVRMLNDILQDMEKSFLVRHAPPGFYRFEVSFHLQWEKFTVAIIFKSRHIASLRKYPVPP</sequence>
<keyword evidence="4" id="KW-1133">Transmembrane helix</keyword>
<evidence type="ECO:0000259" key="5">
    <source>
        <dbReference type="Pfam" id="PF04389"/>
    </source>
</evidence>
<dbReference type="RefSeq" id="XP_072817230.1">
    <property type="nucleotide sequence ID" value="XM_072961129.1"/>
</dbReference>
<dbReference type="InterPro" id="IPR039373">
    <property type="entry name" value="Peptidase_M28B"/>
</dbReference>
<accession>A0ABM5D8K0</accession>
<dbReference type="PANTHER" id="PTHR10404:SF32">
    <property type="entry name" value="INACTIVE N-ACETYLATED-ALPHA-LINKED ACIDIC DIPEPTIDASE-LIKE PROTEIN 2"/>
    <property type="match status" value="1"/>
</dbReference>
<dbReference type="Proteomes" id="UP001652581">
    <property type="component" value="Chromosome 1"/>
</dbReference>
<dbReference type="Pfam" id="PF04389">
    <property type="entry name" value="Peptidase_M28"/>
    <property type="match status" value="1"/>
</dbReference>
<organism evidence="6 7">
    <name type="scientific">Vicugna pacos</name>
    <name type="common">Alpaca</name>
    <name type="synonym">Lama pacos</name>
    <dbReference type="NCBI Taxonomy" id="30538"/>
    <lineage>
        <taxon>Eukaryota</taxon>
        <taxon>Metazoa</taxon>
        <taxon>Chordata</taxon>
        <taxon>Craniata</taxon>
        <taxon>Vertebrata</taxon>
        <taxon>Euteleostomi</taxon>
        <taxon>Mammalia</taxon>
        <taxon>Eutheria</taxon>
        <taxon>Laurasiatheria</taxon>
        <taxon>Artiodactyla</taxon>
        <taxon>Tylopoda</taxon>
        <taxon>Camelidae</taxon>
        <taxon>Vicugna</taxon>
    </lineage>
</organism>
<gene>
    <name evidence="7" type="primary">NAALADL2</name>
</gene>
<evidence type="ECO:0000256" key="4">
    <source>
        <dbReference type="SAM" id="Phobius"/>
    </source>
</evidence>
<keyword evidence="3" id="KW-0735">Signal-anchor</keyword>
<dbReference type="InterPro" id="IPR007484">
    <property type="entry name" value="Peptidase_M28"/>
</dbReference>
<keyword evidence="4" id="KW-0812">Transmembrane</keyword>
<reference evidence="6" key="1">
    <citation type="submission" date="2025-05" db="UniProtKB">
        <authorList>
            <consortium name="RefSeq"/>
        </authorList>
    </citation>
    <scope>NUCLEOTIDE SEQUENCE [LARGE SCALE GENOMIC DNA]</scope>
</reference>
<evidence type="ECO:0000256" key="2">
    <source>
        <dbReference type="ARBA" id="ARBA00005634"/>
    </source>
</evidence>
<dbReference type="Gene3D" id="3.40.630.10">
    <property type="entry name" value="Zn peptidases"/>
    <property type="match status" value="1"/>
</dbReference>
<comment type="subcellular location">
    <subcellularLocation>
        <location evidence="1">Membrane</location>
        <topology evidence="1">Single-pass type II membrane protein</topology>
    </subcellularLocation>
</comment>
<evidence type="ECO:0000256" key="1">
    <source>
        <dbReference type="ARBA" id="ARBA00004606"/>
    </source>
</evidence>
<dbReference type="SUPFAM" id="SSF53187">
    <property type="entry name" value="Zn-dependent exopeptidases"/>
    <property type="match status" value="1"/>
</dbReference>
<dbReference type="SUPFAM" id="SSF47672">
    <property type="entry name" value="Transferrin receptor-like dimerisation domain"/>
    <property type="match status" value="1"/>
</dbReference>
<keyword evidence="4" id="KW-0472">Membrane</keyword>
<dbReference type="InterPro" id="IPR046450">
    <property type="entry name" value="PA_dom_sf"/>
</dbReference>
<comment type="similarity">
    <text evidence="2">Belongs to the peptidase M28 family. M28B subfamily.</text>
</comment>
<name>A0ABM5D8K0_VICPA</name>
<keyword evidence="6" id="KW-1185">Reference proteome</keyword>
<evidence type="ECO:0000313" key="7">
    <source>
        <dbReference type="RefSeq" id="XP_072817230.1"/>
    </source>
</evidence>
<evidence type="ECO:0000313" key="6">
    <source>
        <dbReference type="Proteomes" id="UP001652581"/>
    </source>
</evidence>
<feature type="domain" description="Peptidase M28" evidence="5">
    <location>
        <begin position="499"/>
        <end position="663"/>
    </location>
</feature>
<protein>
    <submittedName>
        <fullName evidence="7">Inactive N-acetylated-alpha-linked acidic dipeptidase-like protein 2 isoform X1</fullName>
    </submittedName>
</protein>
<feature type="transmembrane region" description="Helical" evidence="4">
    <location>
        <begin position="196"/>
        <end position="217"/>
    </location>
</feature>
<dbReference type="SUPFAM" id="SSF52025">
    <property type="entry name" value="PA domain"/>
    <property type="match status" value="1"/>
</dbReference>
<evidence type="ECO:0000256" key="3">
    <source>
        <dbReference type="ARBA" id="ARBA00022968"/>
    </source>
</evidence>
<dbReference type="Gene3D" id="3.50.30.30">
    <property type="match status" value="1"/>
</dbReference>
<dbReference type="PANTHER" id="PTHR10404">
    <property type="entry name" value="N-ACETYLATED-ALPHA-LINKED ACIDIC DIPEPTIDASE"/>
    <property type="match status" value="1"/>
</dbReference>
<dbReference type="GeneID" id="102529966"/>
<dbReference type="InterPro" id="IPR036757">
    <property type="entry name" value="TFR-like_dimer_dom_sf"/>
</dbReference>